<feature type="signal peptide" evidence="8">
    <location>
        <begin position="1"/>
        <end position="30"/>
    </location>
</feature>
<feature type="domain" description="Subtilisin inhibitor" evidence="10">
    <location>
        <begin position="43"/>
        <end position="135"/>
    </location>
</feature>
<dbReference type="PATRIC" id="fig|1160718.3.peg.6305"/>
<dbReference type="EMBL" id="AJGV01000194">
    <property type="protein sequence ID" value="EJJ02996.1"/>
    <property type="molecule type" value="Genomic_DNA"/>
</dbReference>
<evidence type="ECO:0000313" key="11">
    <source>
        <dbReference type="EMBL" id="EJJ02996.1"/>
    </source>
</evidence>
<feature type="disulfide bond" evidence="8">
    <location>
        <begin position="70"/>
        <end position="85"/>
    </location>
</feature>
<keyword evidence="6 8" id="KW-0722">Serine protease inhibitor</keyword>
<dbReference type="GO" id="GO:0004867">
    <property type="term" value="F:serine-type endopeptidase inhibitor activity"/>
    <property type="evidence" value="ECO:0007669"/>
    <property type="project" value="UniProtKB-UniRule"/>
</dbReference>
<sequence precursor="true">MFVMRYITGAVALGAALVLGGLATSAQAVAAPAQSGRSGGLYAPSELVLTVGQGASRATATVQRAVTLTCMPKAGGSHPNPIAACDQLRTVAGDFNAVTAAPSQRLCTKEWAPIVVTADGVWQGKRVSYSYTFANPCAMTDGRGSVFDF</sequence>
<evidence type="ECO:0000256" key="9">
    <source>
        <dbReference type="RuleBase" id="RU003471"/>
    </source>
</evidence>
<dbReference type="InterPro" id="IPR023549">
    <property type="entry name" value="Subtilisin_inhibitor"/>
</dbReference>
<comment type="function">
    <text evidence="8">Strong inhibitor of bacterial serine proteases such as subtilisin.</text>
</comment>
<comment type="subunit">
    <text evidence="3 8">Homodimer.</text>
</comment>
<dbReference type="PROSITE" id="PS00999">
    <property type="entry name" value="SSI"/>
    <property type="match status" value="1"/>
</dbReference>
<evidence type="ECO:0000256" key="8">
    <source>
        <dbReference type="HAMAP-Rule" id="MF_00778"/>
    </source>
</evidence>
<feature type="chain" id="PRO_5039773887" description="Probable subtilase-type protease inhibitor" evidence="8">
    <location>
        <begin position="31"/>
        <end position="149"/>
    </location>
</feature>
<keyword evidence="8" id="KW-0732">Signal</keyword>
<keyword evidence="4 8" id="KW-0964">Secreted</keyword>
<dbReference type="HOGENOM" id="CLU_121949_0_0_11"/>
<dbReference type="PRINTS" id="PR00294">
    <property type="entry name" value="SSBTLNINHBTR"/>
</dbReference>
<comment type="subcellular location">
    <subcellularLocation>
        <location evidence="1 8">Secreted</location>
    </subcellularLocation>
</comment>
<evidence type="ECO:0000256" key="6">
    <source>
        <dbReference type="ARBA" id="ARBA00022900"/>
    </source>
</evidence>
<comment type="caution">
    <text evidence="11">The sequence shown here is derived from an EMBL/GenBank/DDBJ whole genome shotgun (WGS) entry which is preliminary data.</text>
</comment>
<evidence type="ECO:0000256" key="2">
    <source>
        <dbReference type="ARBA" id="ARBA00010472"/>
    </source>
</evidence>
<reference evidence="11" key="1">
    <citation type="journal article" date="2012" name="J. Bacteriol.">
        <title>Genome Sequence of Streptomyces auratus Strain AGR0001, a Phoslactomycin-Producing Actinomycete.</title>
        <authorList>
            <person name="Han X."/>
            <person name="Li M."/>
            <person name="Ding Z."/>
            <person name="Zhao J."/>
            <person name="Ji K."/>
            <person name="Wen M."/>
            <person name="Lu T."/>
        </authorList>
    </citation>
    <scope>NUCLEOTIDE SEQUENCE [LARGE SCALE GENOMIC DNA]</scope>
    <source>
        <strain evidence="11">AGR0001</strain>
    </source>
</reference>
<accession>J1ZND6</accession>
<comment type="similarity">
    <text evidence="2 8 9">Belongs to the protease inhibitor I16 (SSI) family.</text>
</comment>
<name>J1ZND6_9ACTN</name>
<evidence type="ECO:0000256" key="7">
    <source>
        <dbReference type="ARBA" id="ARBA00023157"/>
    </source>
</evidence>
<evidence type="ECO:0000256" key="1">
    <source>
        <dbReference type="ARBA" id="ARBA00004613"/>
    </source>
</evidence>
<evidence type="ECO:0000259" key="10">
    <source>
        <dbReference type="Pfam" id="PF00720"/>
    </source>
</evidence>
<dbReference type="Gene3D" id="3.30.350.10">
    <property type="entry name" value="Subtilisin inhibitor-like"/>
    <property type="match status" value="1"/>
</dbReference>
<dbReference type="HAMAP" id="MF_00778">
    <property type="entry name" value="SSI"/>
    <property type="match status" value="1"/>
</dbReference>
<feature type="site" description="Reactive bond" evidence="8">
    <location>
        <begin position="109"/>
        <end position="110"/>
    </location>
</feature>
<dbReference type="AlphaFoldDB" id="J1ZND6"/>
<organism evidence="11">
    <name type="scientific">Streptomyces auratus AGR0001</name>
    <dbReference type="NCBI Taxonomy" id="1160718"/>
    <lineage>
        <taxon>Bacteria</taxon>
        <taxon>Bacillati</taxon>
        <taxon>Actinomycetota</taxon>
        <taxon>Actinomycetes</taxon>
        <taxon>Kitasatosporales</taxon>
        <taxon>Streptomycetaceae</taxon>
        <taxon>Streptomyces</taxon>
    </lineage>
</organism>
<dbReference type="InterPro" id="IPR036819">
    <property type="entry name" value="Subtilisin_inhibitor-like_sf"/>
</dbReference>
<dbReference type="Pfam" id="PF00720">
    <property type="entry name" value="SSI"/>
    <property type="match status" value="1"/>
</dbReference>
<evidence type="ECO:0000256" key="4">
    <source>
        <dbReference type="ARBA" id="ARBA00022525"/>
    </source>
</evidence>
<dbReference type="MEROPS" id="I16.002"/>
<evidence type="ECO:0000256" key="3">
    <source>
        <dbReference type="ARBA" id="ARBA00011738"/>
    </source>
</evidence>
<feature type="disulfide bond" evidence="8">
    <location>
        <begin position="107"/>
        <end position="137"/>
    </location>
</feature>
<dbReference type="STRING" id="1160718.SU9_31191"/>
<evidence type="ECO:0000256" key="5">
    <source>
        <dbReference type="ARBA" id="ARBA00022690"/>
    </source>
</evidence>
<dbReference type="GO" id="GO:0005576">
    <property type="term" value="C:extracellular region"/>
    <property type="evidence" value="ECO:0007669"/>
    <property type="project" value="UniProtKB-SubCell"/>
</dbReference>
<dbReference type="InterPro" id="IPR000691">
    <property type="entry name" value="Prot_inh_I16_SSI"/>
</dbReference>
<protein>
    <recommendedName>
        <fullName evidence="8">Probable subtilase-type protease inhibitor</fullName>
    </recommendedName>
</protein>
<proteinExistence type="inferred from homology"/>
<keyword evidence="5 8" id="KW-0646">Protease inhibitor</keyword>
<keyword evidence="7 8" id="KW-1015">Disulfide bond</keyword>
<dbReference type="InterPro" id="IPR020054">
    <property type="entry name" value="Prot_inh_SSI_I16_CS"/>
</dbReference>
<dbReference type="eggNOG" id="ENOG50333FU">
    <property type="taxonomic scope" value="Bacteria"/>
</dbReference>
<dbReference type="SUPFAM" id="SSF55399">
    <property type="entry name" value="Subtilisin inhibitor"/>
    <property type="match status" value="1"/>
</dbReference>
<gene>
    <name evidence="8" type="primary">sti</name>
    <name evidence="11" type="ORF">SU9_31191</name>
</gene>